<dbReference type="Proteomes" id="UP001151582">
    <property type="component" value="Unassembled WGS sequence"/>
</dbReference>
<dbReference type="PANTHER" id="PTHR23389">
    <property type="entry name" value="CHROMOSOME TRANSMISSION FIDELITY FACTOR 18"/>
    <property type="match status" value="1"/>
</dbReference>
<organism evidence="3 4">
    <name type="scientific">Dimargaris verticillata</name>
    <dbReference type="NCBI Taxonomy" id="2761393"/>
    <lineage>
        <taxon>Eukaryota</taxon>
        <taxon>Fungi</taxon>
        <taxon>Fungi incertae sedis</taxon>
        <taxon>Zoopagomycota</taxon>
        <taxon>Kickxellomycotina</taxon>
        <taxon>Dimargaritomycetes</taxon>
        <taxon>Dimargaritales</taxon>
        <taxon>Dimargaritaceae</taxon>
        <taxon>Dimargaris</taxon>
    </lineage>
</organism>
<evidence type="ECO:0000256" key="1">
    <source>
        <dbReference type="SAM" id="MobiDB-lite"/>
    </source>
</evidence>
<keyword evidence="4" id="KW-1185">Reference proteome</keyword>
<dbReference type="Gene3D" id="3.40.50.300">
    <property type="entry name" value="P-loop containing nucleotide triphosphate hydrolases"/>
    <property type="match status" value="2"/>
</dbReference>
<feature type="region of interest" description="Disordered" evidence="1">
    <location>
        <begin position="300"/>
        <end position="352"/>
    </location>
</feature>
<feature type="compositionally biased region" description="Polar residues" evidence="1">
    <location>
        <begin position="221"/>
        <end position="248"/>
    </location>
</feature>
<dbReference type="AlphaFoldDB" id="A0A9W8B7P4"/>
<comment type="caution">
    <text evidence="3">The sequence shown here is derived from an EMBL/GenBank/DDBJ whole genome shotgun (WGS) entry which is preliminary data.</text>
</comment>
<reference evidence="3" key="1">
    <citation type="submission" date="2022-07" db="EMBL/GenBank/DDBJ databases">
        <title>Phylogenomic reconstructions and comparative analyses of Kickxellomycotina fungi.</title>
        <authorList>
            <person name="Reynolds N.K."/>
            <person name="Stajich J.E."/>
            <person name="Barry K."/>
            <person name="Grigoriev I.V."/>
            <person name="Crous P."/>
            <person name="Smith M.E."/>
        </authorList>
    </citation>
    <scope>NUCLEOTIDE SEQUENCE</scope>
    <source>
        <strain evidence="3">RSA 567</strain>
    </source>
</reference>
<gene>
    <name evidence="3" type="primary">ATAD5</name>
    <name evidence="3" type="ORF">H4R34_003017</name>
</gene>
<evidence type="ECO:0000259" key="2">
    <source>
        <dbReference type="SMART" id="SM00382"/>
    </source>
</evidence>
<feature type="domain" description="AAA+ ATPase" evidence="2">
    <location>
        <begin position="374"/>
        <end position="691"/>
    </location>
</feature>
<name>A0A9W8B7P4_9FUNG</name>
<dbReference type="InterPro" id="IPR027417">
    <property type="entry name" value="P-loop_NTPase"/>
</dbReference>
<accession>A0A9W8B7P4</accession>
<evidence type="ECO:0000313" key="4">
    <source>
        <dbReference type="Proteomes" id="UP001151582"/>
    </source>
</evidence>
<dbReference type="GO" id="GO:0006260">
    <property type="term" value="P:DNA replication"/>
    <property type="evidence" value="ECO:0007669"/>
    <property type="project" value="UniProtKB-KW"/>
</dbReference>
<feature type="region of interest" description="Disordered" evidence="1">
    <location>
        <begin position="542"/>
        <end position="609"/>
    </location>
</feature>
<protein>
    <submittedName>
        <fullName evidence="3">ATPase AAA domain-containing protein 5</fullName>
    </submittedName>
</protein>
<dbReference type="SMART" id="SM00382">
    <property type="entry name" value="AAA"/>
    <property type="match status" value="1"/>
</dbReference>
<dbReference type="InterPro" id="IPR003593">
    <property type="entry name" value="AAA+_ATPase"/>
</dbReference>
<dbReference type="PANTHER" id="PTHR23389:SF21">
    <property type="entry name" value="ATPASE FAMILY AAA DOMAIN-CONTAINING PROTEIN 5"/>
    <property type="match status" value="1"/>
</dbReference>
<dbReference type="OrthoDB" id="10064318at2759"/>
<dbReference type="EMBL" id="JANBQB010000247">
    <property type="protein sequence ID" value="KAJ1978946.1"/>
    <property type="molecule type" value="Genomic_DNA"/>
</dbReference>
<proteinExistence type="predicted"/>
<feature type="compositionally biased region" description="Polar residues" evidence="1">
    <location>
        <begin position="564"/>
        <end position="604"/>
    </location>
</feature>
<feature type="region of interest" description="Disordered" evidence="1">
    <location>
        <begin position="218"/>
        <end position="281"/>
    </location>
</feature>
<sequence>MPTPFPSYRPPDPAPYPTPTICHSGHVPTPLQSTAPNPLIATQKSNSRVSNLQPLVTPTKDATSHFLHAYRTDQEHQGACQAQLSRLTSPTAVTDQHADKAPVISLAPQLGRAYRHCQRLLDLAQDENSTAAAACYSPWTERYKPRHSHHVCGNQDYTDHLVQWLERWKLPGTDFTVTTGRATMPPVAASQFRQPTGAQPLVVNESSDSEIDIIKADSPKLTHTTMAPSPSPLASESRVSSGPPQQTAIPGAQMLQLPDPTKRPSANNIRASRSRHPSTLDGLCRYNFWDPMFDDDAGDATHDDDFKPRRWSTAKRCPSPSHDGKRAKRPKPTEPAPNGLRTSVPHLPQSSFPLDEHLRTAWRQPSDASRSTKPSNLILVTGPVGSGKTAAIVACAHQCGYQVLEVNAGSQRSGKALMNLLGEVTQSHIVRGISSKSTVEQGGILAQLHHNKPKPPPSNTLDRFLTKQTSQLSLLNAAPAKPISPTKPSPAKNTLAHFWKPQNPEQIKPATPPPVPVPVDLTDIDSELRLPATLAVDGQAISSKLEQPDETESPFNTGLPRPTPNQNDPRRSTSGSASPNSIPEFQPYVTSDASESTSPENTNLVHDRDQAIDLGPTKTVARAQSPRSRQLLILIEEVDIVFDDDRGFLTALQALARKSKRPIVLTSNAPLRPGVIQELGITEILAFEPPSPWALASYLALVAYGHGVELSPLTLFSVCVKLNCDIRKCLYQVELYARSPMSLAKASHGTRASSATPRSILATYLALGAENPSSHDHLNSLTRCPLDLAAYCAIVQEPSWVVPWSLVSFSRPIDQCLAKVRIDDWDVLGPNPAAAPNAVETSKPEPEAPTLSLTCSVDCTTNRHARLLTSQRPWQHAPLPHETINADNILLQGLLTQPQDLPPLSQVAALEALAQWTDHRSAIDIIGAFSTLPDLVEPVGTSTEGESSTESDGLPVCSVSSRHEQLALVYYGYLWSRNDAQFYTVVSSATHGKALPDGLPKPGRVDAEYEPTASFDAMQYLVCATKRYAQTLLPFWKPHSIDLKQLSPTIRLILFFALTLGVTNPTRAVLACDVSSMLRRMAQIREHKVASALAENNQRAYRRAQQGHGPQLLSIVEPFLSCDPCSLQNDLDDPFAPYRYQLLRNVLAPFTK</sequence>
<dbReference type="SUPFAM" id="SSF52540">
    <property type="entry name" value="P-loop containing nucleoside triphosphate hydrolases"/>
    <property type="match status" value="1"/>
</dbReference>
<evidence type="ECO:0000313" key="3">
    <source>
        <dbReference type="EMBL" id="KAJ1978946.1"/>
    </source>
</evidence>